<dbReference type="AlphaFoldDB" id="A0A7C9CNQ3"/>
<keyword evidence="1" id="KW-0472">Membrane</keyword>
<dbReference type="EMBL" id="GISG01034168">
    <property type="protein sequence ID" value="MBA4621487.1"/>
    <property type="molecule type" value="Transcribed_RNA"/>
</dbReference>
<organism evidence="2">
    <name type="scientific">Opuntia streptacantha</name>
    <name type="common">Prickly pear cactus</name>
    <name type="synonym">Opuntia cardona</name>
    <dbReference type="NCBI Taxonomy" id="393608"/>
    <lineage>
        <taxon>Eukaryota</taxon>
        <taxon>Viridiplantae</taxon>
        <taxon>Streptophyta</taxon>
        <taxon>Embryophyta</taxon>
        <taxon>Tracheophyta</taxon>
        <taxon>Spermatophyta</taxon>
        <taxon>Magnoliopsida</taxon>
        <taxon>eudicotyledons</taxon>
        <taxon>Gunneridae</taxon>
        <taxon>Pentapetalae</taxon>
        <taxon>Caryophyllales</taxon>
        <taxon>Cactineae</taxon>
        <taxon>Cactaceae</taxon>
        <taxon>Opuntioideae</taxon>
        <taxon>Opuntia</taxon>
    </lineage>
</organism>
<keyword evidence="1" id="KW-0812">Transmembrane</keyword>
<name>A0A7C9CNQ3_OPUST</name>
<proteinExistence type="predicted"/>
<evidence type="ECO:0000256" key="1">
    <source>
        <dbReference type="SAM" id="Phobius"/>
    </source>
</evidence>
<protein>
    <recommendedName>
        <fullName evidence="3">Bulb-type lectin domain-containing protein</fullName>
    </recommendedName>
</protein>
<accession>A0A7C9CNQ3</accession>
<evidence type="ECO:0008006" key="3">
    <source>
        <dbReference type="Google" id="ProtNLM"/>
    </source>
</evidence>
<reference evidence="2" key="1">
    <citation type="journal article" date="2013" name="J. Plant Res.">
        <title>Effect of fungi and light on seed germination of three Opuntia species from semiarid lands of central Mexico.</title>
        <authorList>
            <person name="Delgado-Sanchez P."/>
            <person name="Jimenez-Bremont J.F."/>
            <person name="Guerrero-Gonzalez Mde L."/>
            <person name="Flores J."/>
        </authorList>
    </citation>
    <scope>NUCLEOTIDE SEQUENCE</scope>
    <source>
        <tissue evidence="2">Cladode</tissue>
    </source>
</reference>
<sequence length="106" mass="11838">MSNLAFCRTMPIFSVILKFVSFAVFFAFGSCATNSVTQDQVYRDGQTPLISANGSFEFGFFSPPNSSLRYVGIWYSNTSVQSLGRVKVILQLGITQWGWILGQHPR</sequence>
<evidence type="ECO:0000313" key="2">
    <source>
        <dbReference type="EMBL" id="MBA4621487.1"/>
    </source>
</evidence>
<feature type="transmembrane region" description="Helical" evidence="1">
    <location>
        <begin position="12"/>
        <end position="30"/>
    </location>
</feature>
<reference evidence="2" key="2">
    <citation type="submission" date="2020-07" db="EMBL/GenBank/DDBJ databases">
        <authorList>
            <person name="Vera ALvarez R."/>
            <person name="Arias-Moreno D.M."/>
            <person name="Jimenez-Jacinto V."/>
            <person name="Jimenez-Bremont J.F."/>
            <person name="Swaminathan K."/>
            <person name="Moose S.P."/>
            <person name="Guerrero-Gonzalez M.L."/>
            <person name="Marino-Ramirez L."/>
            <person name="Landsman D."/>
            <person name="Rodriguez-Kessler M."/>
            <person name="Delgado-Sanchez P."/>
        </authorList>
    </citation>
    <scope>NUCLEOTIDE SEQUENCE</scope>
    <source>
        <tissue evidence="2">Cladode</tissue>
    </source>
</reference>
<keyword evidence="1" id="KW-1133">Transmembrane helix</keyword>